<keyword evidence="2" id="KW-0238">DNA-binding</keyword>
<dbReference type="SUPFAM" id="SSF46689">
    <property type="entry name" value="Homeodomain-like"/>
    <property type="match status" value="2"/>
</dbReference>
<evidence type="ECO:0000256" key="4">
    <source>
        <dbReference type="SAM" id="Phobius"/>
    </source>
</evidence>
<sequence length="735" mass="84686">MKRFFESRVFKKYLLSHFFTVLVVTGLAGLNLFSLISNKIEKEMLTINTNRVSYIESIVEKSVLEPAEMLVLDQLMSAQFVNLQGSYAHLELHQFIKSQISSMPFVESINIYYPKEKLLISSNGVKYDYTSPINDKTTCKQRKSSESCWTITQIAQEEHGNGLQEEGLITYAKSAALKSGDGPLYILYVNVYIDNIKQILTRQLVNNQEALVILSNDGKVITQSTSAVPRLADLKPDSFERALNSEQLSMIKLQNLELMQFFKESPYTGWKYVLLMPTSDFFRVPFEIRSVILMISASALVLGALLAIVFAINHYKPLRLLAAKLKGIPDYESKMDSNEYILIEQSIQHLNYSVANLKAQVIENNLNQLLHGTLGFLDEKEFLTGLRGEMFVVVMYALDEEISTSFCNWDKKVREKLLEAGVDVFLTFYSKRKLAATFNFNLEDRDRVFRYIAQSIHIPELSPKPLICAVGPIVQAAELHLSCEGALEAMKHRYLVHGELKEPLIYEAIHQLDHFVASGLYEDIALAMKNNQIEKVRRRVKTLTEQLSERMYRYESVELVLYQIIPMIAEKMMENNPYEESRSTNARQLADELFRRRNVFEAFAWLIELIEGMLDAQRFDHVTKMVMQSVKSYIDEHYHQEISLEILSQKTFMSSSYISQLFKKTFGIGVSEYVSQVRLDKAKDMLEDQALKIERIAELVGMSNSTYFITKFKKRFGLTPNQYRMQYKAKIMKPD</sequence>
<gene>
    <name evidence="6" type="primary">yesS_62</name>
    <name evidence="6" type="ORF">SK3146_05667</name>
</gene>
<dbReference type="SMART" id="SM00342">
    <property type="entry name" value="HTH_ARAC"/>
    <property type="match status" value="1"/>
</dbReference>
<dbReference type="PROSITE" id="PS00041">
    <property type="entry name" value="HTH_ARAC_FAMILY_1"/>
    <property type="match status" value="1"/>
</dbReference>
<dbReference type="InterPro" id="IPR009057">
    <property type="entry name" value="Homeodomain-like_sf"/>
</dbReference>
<keyword evidence="4" id="KW-0812">Transmembrane</keyword>
<evidence type="ECO:0000313" key="6">
    <source>
        <dbReference type="EMBL" id="UQZ86374.1"/>
    </source>
</evidence>
<dbReference type="InterPro" id="IPR018062">
    <property type="entry name" value="HTH_AraC-typ_CS"/>
</dbReference>
<keyword evidence="7" id="KW-1185">Reference proteome</keyword>
<keyword evidence="4" id="KW-0472">Membrane</keyword>
<dbReference type="Gene3D" id="1.10.10.60">
    <property type="entry name" value="Homeodomain-like"/>
    <property type="match status" value="2"/>
</dbReference>
<dbReference type="PRINTS" id="PR00032">
    <property type="entry name" value="HTHARAC"/>
</dbReference>
<feature type="transmembrane region" description="Helical" evidence="4">
    <location>
        <begin position="291"/>
        <end position="312"/>
    </location>
</feature>
<dbReference type="RefSeq" id="WP_249861917.1">
    <property type="nucleotide sequence ID" value="NZ_CP027059.1"/>
</dbReference>
<dbReference type="EMBL" id="CP027059">
    <property type="protein sequence ID" value="UQZ86374.1"/>
    <property type="molecule type" value="Genomic_DNA"/>
</dbReference>
<reference evidence="6" key="2">
    <citation type="journal article" date="2021" name="J Anim Sci Technol">
        <title>Complete genome sequence of Paenibacillus konkukensis sp. nov. SK3146 as a potential probiotic strain.</title>
        <authorList>
            <person name="Jung H.I."/>
            <person name="Park S."/>
            <person name="Niu K.M."/>
            <person name="Lee S.W."/>
            <person name="Kothari D."/>
            <person name="Yi K.J."/>
            <person name="Kim S.K."/>
        </authorList>
    </citation>
    <scope>NUCLEOTIDE SEQUENCE</scope>
    <source>
        <strain evidence="6">SK3146</strain>
    </source>
</reference>
<dbReference type="InterPro" id="IPR018060">
    <property type="entry name" value="HTH_AraC"/>
</dbReference>
<keyword evidence="1" id="KW-0805">Transcription regulation</keyword>
<evidence type="ECO:0000256" key="1">
    <source>
        <dbReference type="ARBA" id="ARBA00023015"/>
    </source>
</evidence>
<accession>A0ABY4RX98</accession>
<keyword evidence="3" id="KW-0804">Transcription</keyword>
<dbReference type="PANTHER" id="PTHR43280:SF10">
    <property type="entry name" value="REGULATORY PROTEIN POCR"/>
    <property type="match status" value="1"/>
</dbReference>
<dbReference type="PROSITE" id="PS01124">
    <property type="entry name" value="HTH_ARAC_FAMILY_2"/>
    <property type="match status" value="1"/>
</dbReference>
<dbReference type="InterPro" id="IPR020449">
    <property type="entry name" value="Tscrpt_reg_AraC-type_HTH"/>
</dbReference>
<reference evidence="6" key="1">
    <citation type="submission" date="2018-02" db="EMBL/GenBank/DDBJ databases">
        <authorList>
            <person name="Kim S.-K."/>
            <person name="Jung H.-I."/>
            <person name="Lee S.-W."/>
        </authorList>
    </citation>
    <scope>NUCLEOTIDE SEQUENCE</scope>
    <source>
        <strain evidence="6">SK3146</strain>
    </source>
</reference>
<dbReference type="Proteomes" id="UP001057134">
    <property type="component" value="Chromosome"/>
</dbReference>
<dbReference type="Pfam" id="PF12833">
    <property type="entry name" value="HTH_18"/>
    <property type="match status" value="1"/>
</dbReference>
<evidence type="ECO:0000256" key="2">
    <source>
        <dbReference type="ARBA" id="ARBA00023125"/>
    </source>
</evidence>
<evidence type="ECO:0000259" key="5">
    <source>
        <dbReference type="PROSITE" id="PS01124"/>
    </source>
</evidence>
<dbReference type="PANTHER" id="PTHR43280">
    <property type="entry name" value="ARAC-FAMILY TRANSCRIPTIONAL REGULATOR"/>
    <property type="match status" value="1"/>
</dbReference>
<keyword evidence="4" id="KW-1133">Transmembrane helix</keyword>
<evidence type="ECO:0000256" key="3">
    <source>
        <dbReference type="ARBA" id="ARBA00023163"/>
    </source>
</evidence>
<organism evidence="6 7">
    <name type="scientific">Paenibacillus konkukensis</name>
    <dbReference type="NCBI Taxonomy" id="2020716"/>
    <lineage>
        <taxon>Bacteria</taxon>
        <taxon>Bacillati</taxon>
        <taxon>Bacillota</taxon>
        <taxon>Bacilli</taxon>
        <taxon>Bacillales</taxon>
        <taxon>Paenibacillaceae</taxon>
        <taxon>Paenibacillus</taxon>
    </lineage>
</organism>
<feature type="transmembrane region" description="Helical" evidence="4">
    <location>
        <begin position="14"/>
        <end position="36"/>
    </location>
</feature>
<proteinExistence type="predicted"/>
<name>A0ABY4RX98_9BACL</name>
<protein>
    <submittedName>
        <fullName evidence="6">HTH-type transcriptional regulator YesS</fullName>
    </submittedName>
</protein>
<feature type="domain" description="HTH araC/xylS-type" evidence="5">
    <location>
        <begin position="628"/>
        <end position="726"/>
    </location>
</feature>
<evidence type="ECO:0000313" key="7">
    <source>
        <dbReference type="Proteomes" id="UP001057134"/>
    </source>
</evidence>